<comment type="similarity">
    <text evidence="2 6">Belongs to the GMC oxidoreductase family.</text>
</comment>
<protein>
    <submittedName>
        <fullName evidence="8">Choline dehydrogenase</fullName>
    </submittedName>
</protein>
<dbReference type="PROSITE" id="PS00623">
    <property type="entry name" value="GMC_OXRED_1"/>
    <property type="match status" value="1"/>
</dbReference>
<keyword evidence="9" id="KW-1185">Reference proteome</keyword>
<comment type="caution">
    <text evidence="8">The sequence shown here is derived from an EMBL/GenBank/DDBJ whole genome shotgun (WGS) entry which is preliminary data.</text>
</comment>
<dbReference type="PANTHER" id="PTHR11552:SF147">
    <property type="entry name" value="CHOLINE DEHYDROGENASE, MITOCHONDRIAL"/>
    <property type="match status" value="1"/>
</dbReference>
<dbReference type="SUPFAM" id="SSF54373">
    <property type="entry name" value="FAD-linked reductases, C-terminal domain"/>
    <property type="match status" value="1"/>
</dbReference>
<evidence type="ECO:0000256" key="5">
    <source>
        <dbReference type="ARBA" id="ARBA00023027"/>
    </source>
</evidence>
<keyword evidence="5" id="KW-0520">NAD</keyword>
<keyword evidence="3 6" id="KW-0285">Flavoprotein</keyword>
<dbReference type="Pfam" id="PF00732">
    <property type="entry name" value="GMC_oxred_N"/>
    <property type="match status" value="1"/>
</dbReference>
<evidence type="ECO:0000256" key="3">
    <source>
        <dbReference type="ARBA" id="ARBA00022630"/>
    </source>
</evidence>
<dbReference type="Pfam" id="PF05199">
    <property type="entry name" value="GMC_oxred_C"/>
    <property type="match status" value="1"/>
</dbReference>
<feature type="domain" description="Glucose-methanol-choline oxidoreductase N-terminal" evidence="7">
    <location>
        <begin position="81"/>
        <end position="104"/>
    </location>
</feature>
<evidence type="ECO:0000256" key="6">
    <source>
        <dbReference type="RuleBase" id="RU003968"/>
    </source>
</evidence>
<dbReference type="PANTHER" id="PTHR11552">
    <property type="entry name" value="GLUCOSE-METHANOL-CHOLINE GMC OXIDOREDUCTASE"/>
    <property type="match status" value="1"/>
</dbReference>
<comment type="cofactor">
    <cofactor evidence="1">
        <name>FAD</name>
        <dbReference type="ChEBI" id="CHEBI:57692"/>
    </cofactor>
</comment>
<reference evidence="8 9" key="1">
    <citation type="submission" date="2019-09" db="EMBL/GenBank/DDBJ databases">
        <authorList>
            <person name="Depoorter E."/>
        </authorList>
    </citation>
    <scope>NUCLEOTIDE SEQUENCE [LARGE SCALE GENOMIC DNA]</scope>
    <source>
        <strain evidence="8 9">R-17378</strain>
    </source>
</reference>
<dbReference type="PIRSF" id="PIRSF000137">
    <property type="entry name" value="Alcohol_oxidase"/>
    <property type="match status" value="1"/>
</dbReference>
<dbReference type="EMBL" id="CABVQG010000009">
    <property type="protein sequence ID" value="VWC67967.1"/>
    <property type="molecule type" value="Genomic_DNA"/>
</dbReference>
<dbReference type="Gene3D" id="3.50.50.60">
    <property type="entry name" value="FAD/NAD(P)-binding domain"/>
    <property type="match status" value="1"/>
</dbReference>
<dbReference type="SUPFAM" id="SSF51905">
    <property type="entry name" value="FAD/NAD(P)-binding domain"/>
    <property type="match status" value="1"/>
</dbReference>
<dbReference type="Proteomes" id="UP000494120">
    <property type="component" value="Unassembled WGS sequence"/>
</dbReference>
<evidence type="ECO:0000313" key="8">
    <source>
        <dbReference type="EMBL" id="VWC67967.1"/>
    </source>
</evidence>
<evidence type="ECO:0000313" key="9">
    <source>
        <dbReference type="Proteomes" id="UP000494120"/>
    </source>
</evidence>
<evidence type="ECO:0000259" key="7">
    <source>
        <dbReference type="PROSITE" id="PS00623"/>
    </source>
</evidence>
<sequence length="520" mass="55829">MRDEKQFDFIVAGGGAAGCVMAARLSEDPSISVLLLEAGAVFHPKEAPAAVSQAFTVGGTAEILWDDSASHVEGQPVEIRARVLGGGSSINAGVFVRALPTDFQHWVDRGLENWSYDDVLPYFRKIESDDHGDASLHGRDGPVPVRRWDAKELSPSHAAFIEAAKTQGFPEVDDFNGKAHFGVGRYPMNITREGIRFGAALAYLTDAVWKRPNLTVRGGVLIDVVTFSGQVATGVRLADGEEIAARNVVLTAGTIGSAAVLLRSGIGPIDELGALGIDTVADLPVGKNYMQQPASGVVFATTAKKMGATVPPISALLFARSGARTEGAPDLHIIPSHITMLEAMSSDDGGMVFSMSLAVATPEDDSRGRLTLVSRDPRTPPRIETGILGNSKDLEKLADAVETARRIASTEPFSQYLDAEISPGPNVKTRDDIRAFLREHVQTYLHMTSSAPMGGRTILGQWSTTVVGSRVSAACMSGMLPSCRACLRSRPIRQYWRSPRSWPIASRPRMRRADLRCGKT</sequence>
<organism evidence="8 9">
    <name type="scientific">Burkholderia aenigmatica</name>
    <dbReference type="NCBI Taxonomy" id="2015348"/>
    <lineage>
        <taxon>Bacteria</taxon>
        <taxon>Pseudomonadati</taxon>
        <taxon>Pseudomonadota</taxon>
        <taxon>Betaproteobacteria</taxon>
        <taxon>Burkholderiales</taxon>
        <taxon>Burkholderiaceae</taxon>
        <taxon>Burkholderia</taxon>
        <taxon>Burkholderia cepacia complex</taxon>
    </lineage>
</organism>
<dbReference type="PROSITE" id="PS51257">
    <property type="entry name" value="PROKAR_LIPOPROTEIN"/>
    <property type="match status" value="1"/>
</dbReference>
<dbReference type="InterPro" id="IPR036188">
    <property type="entry name" value="FAD/NAD-bd_sf"/>
</dbReference>
<dbReference type="InterPro" id="IPR012132">
    <property type="entry name" value="GMC_OxRdtase"/>
</dbReference>
<evidence type="ECO:0000256" key="1">
    <source>
        <dbReference type="ARBA" id="ARBA00001974"/>
    </source>
</evidence>
<evidence type="ECO:0000256" key="2">
    <source>
        <dbReference type="ARBA" id="ARBA00010790"/>
    </source>
</evidence>
<name>A0ABY6XR79_9BURK</name>
<proteinExistence type="inferred from homology"/>
<keyword evidence="4 6" id="KW-0274">FAD</keyword>
<gene>
    <name evidence="8" type="ORF">BLA17378_03014</name>
</gene>
<dbReference type="InterPro" id="IPR000172">
    <property type="entry name" value="GMC_OxRdtase_N"/>
</dbReference>
<dbReference type="Gene3D" id="3.30.410.40">
    <property type="match status" value="1"/>
</dbReference>
<accession>A0ABY6XR79</accession>
<evidence type="ECO:0000256" key="4">
    <source>
        <dbReference type="ARBA" id="ARBA00022827"/>
    </source>
</evidence>
<dbReference type="InterPro" id="IPR007867">
    <property type="entry name" value="GMC_OxRtase_C"/>
</dbReference>